<sequence length="483" mass="54164">MHRALLCRDIVAEIVRNLYTHWKEDEYVFLDLYNCAQVNKLFFSETICVLWQGCGNHTPGVRHLAQIARQDLASAQIYANQLTYLHFGFFEDGGKEGNYGPITFDTAYLDVLSSLKYPHLESITIYGTGEDIEDRQLECYLQSRLESFTLEGEFAGHLKTLLETVTQRCPDIKNVNIECKGSLTVHVGNFLEIHPQLNGFSLPPAQLVWSQEDFEPICQMTALRQLCIPCIEASWLDGTGAGWSELDQLRTTLSSEALGRLTELAPGLGIVELKLEMRGSPSPSDAFINLSQLTELRSLEVHLMRTDASRGPCIIAQDLVNLARNCPALFKFHISSERGHPAVHGLNDSLFGDLTSTLPEVSDFCLDIDDASALTFKAVVSLGQHCQKLWQAKLSCNVDWMYDLEAELSSGVQFTFSELNLVMCGERFPLERWTDANRERLSRFAEKFASLAPECSSIEILGGNDADDYVKNVLDECIDKREA</sequence>
<organism evidence="1 2">
    <name type="scientific">Paraphaeosphaeria sporulosa</name>
    <dbReference type="NCBI Taxonomy" id="1460663"/>
    <lineage>
        <taxon>Eukaryota</taxon>
        <taxon>Fungi</taxon>
        <taxon>Dikarya</taxon>
        <taxon>Ascomycota</taxon>
        <taxon>Pezizomycotina</taxon>
        <taxon>Dothideomycetes</taxon>
        <taxon>Pleosporomycetidae</taxon>
        <taxon>Pleosporales</taxon>
        <taxon>Massarineae</taxon>
        <taxon>Didymosphaeriaceae</taxon>
        <taxon>Paraphaeosphaeria</taxon>
    </lineage>
</organism>
<proteinExistence type="predicted"/>
<dbReference type="AlphaFoldDB" id="A0A177C5J2"/>
<name>A0A177C5J2_9PLEO</name>
<evidence type="ECO:0000313" key="2">
    <source>
        <dbReference type="Proteomes" id="UP000077069"/>
    </source>
</evidence>
<dbReference type="InterPro" id="IPR032675">
    <property type="entry name" value="LRR_dom_sf"/>
</dbReference>
<dbReference type="RefSeq" id="XP_018033061.1">
    <property type="nucleotide sequence ID" value="XM_018178982.1"/>
</dbReference>
<dbReference type="Gene3D" id="3.80.10.10">
    <property type="entry name" value="Ribonuclease Inhibitor"/>
    <property type="match status" value="1"/>
</dbReference>
<keyword evidence="2" id="KW-1185">Reference proteome</keyword>
<dbReference type="OrthoDB" id="5368161at2759"/>
<gene>
    <name evidence="1" type="ORF">CC84DRAFT_1166525</name>
</gene>
<protein>
    <recommendedName>
        <fullName evidence="3">F-box domain-containing protein</fullName>
    </recommendedName>
</protein>
<accession>A0A177C5J2</accession>
<reference evidence="1 2" key="1">
    <citation type="submission" date="2016-05" db="EMBL/GenBank/DDBJ databases">
        <title>Comparative analysis of secretome profiles of manganese(II)-oxidizing ascomycete fungi.</title>
        <authorList>
            <consortium name="DOE Joint Genome Institute"/>
            <person name="Zeiner C.A."/>
            <person name="Purvine S.O."/>
            <person name="Zink E.M."/>
            <person name="Wu S."/>
            <person name="Pasa-Tolic L."/>
            <person name="Chaput D.L."/>
            <person name="Haridas S."/>
            <person name="Grigoriev I.V."/>
            <person name="Santelli C.M."/>
            <person name="Hansel C.M."/>
        </authorList>
    </citation>
    <scope>NUCLEOTIDE SEQUENCE [LARGE SCALE GENOMIC DNA]</scope>
    <source>
        <strain evidence="1 2">AP3s5-JAC2a</strain>
    </source>
</reference>
<dbReference type="Proteomes" id="UP000077069">
    <property type="component" value="Unassembled WGS sequence"/>
</dbReference>
<dbReference type="GeneID" id="28762468"/>
<evidence type="ECO:0008006" key="3">
    <source>
        <dbReference type="Google" id="ProtNLM"/>
    </source>
</evidence>
<evidence type="ECO:0000313" key="1">
    <source>
        <dbReference type="EMBL" id="OAG02696.1"/>
    </source>
</evidence>
<dbReference type="EMBL" id="KV441555">
    <property type="protein sequence ID" value="OAG02696.1"/>
    <property type="molecule type" value="Genomic_DNA"/>
</dbReference>
<dbReference type="InParanoid" id="A0A177C5J2"/>